<evidence type="ECO:0000313" key="2">
    <source>
        <dbReference type="EMBL" id="EFO98744.1"/>
    </source>
</evidence>
<dbReference type="Pfam" id="PF10325">
    <property type="entry name" value="7TM_GPCR_Srz"/>
    <property type="match status" value="1"/>
</dbReference>
<dbReference type="AlphaFoldDB" id="E3NVM1"/>
<dbReference type="InterPro" id="IPR018817">
    <property type="entry name" value="7TM_GPCR_serpentine_rcpt_Srz"/>
</dbReference>
<gene>
    <name evidence="2" type="ORF">CRE_11645</name>
</gene>
<dbReference type="HOGENOM" id="CLU_056063_2_1_1"/>
<name>E3NVM1_CAERE</name>
<dbReference type="InParanoid" id="E3NVM1"/>
<feature type="transmembrane region" description="Helical" evidence="1">
    <location>
        <begin position="87"/>
        <end position="104"/>
    </location>
</feature>
<reference evidence="2" key="1">
    <citation type="submission" date="2007-07" db="EMBL/GenBank/DDBJ databases">
        <title>PCAP assembly of the Caenorhabditis remanei genome.</title>
        <authorList>
            <consortium name="The Caenorhabditis remanei Sequencing Consortium"/>
            <person name="Wilson R.K."/>
        </authorList>
    </citation>
    <scope>NUCLEOTIDE SEQUENCE [LARGE SCALE GENOMIC DNA]</scope>
    <source>
        <strain evidence="2">PB4641</strain>
    </source>
</reference>
<proteinExistence type="predicted"/>
<feature type="transmembrane region" description="Helical" evidence="1">
    <location>
        <begin position="226"/>
        <end position="248"/>
    </location>
</feature>
<evidence type="ECO:0000313" key="3">
    <source>
        <dbReference type="Proteomes" id="UP000008281"/>
    </source>
</evidence>
<feature type="transmembrane region" description="Helical" evidence="1">
    <location>
        <begin position="110"/>
        <end position="141"/>
    </location>
</feature>
<feature type="transmembrane region" description="Helical" evidence="1">
    <location>
        <begin position="20"/>
        <end position="45"/>
    </location>
</feature>
<dbReference type="EMBL" id="DS271032">
    <property type="protein sequence ID" value="EFO98744.1"/>
    <property type="molecule type" value="Genomic_DNA"/>
</dbReference>
<organism evidence="3">
    <name type="scientific">Caenorhabditis remanei</name>
    <name type="common">Caenorhabditis vulgaris</name>
    <dbReference type="NCBI Taxonomy" id="31234"/>
    <lineage>
        <taxon>Eukaryota</taxon>
        <taxon>Metazoa</taxon>
        <taxon>Ecdysozoa</taxon>
        <taxon>Nematoda</taxon>
        <taxon>Chromadorea</taxon>
        <taxon>Rhabditida</taxon>
        <taxon>Rhabditina</taxon>
        <taxon>Rhabditomorpha</taxon>
        <taxon>Rhabditoidea</taxon>
        <taxon>Rhabditidae</taxon>
        <taxon>Peloderinae</taxon>
        <taxon>Caenorhabditis</taxon>
    </lineage>
</organism>
<dbReference type="PANTHER" id="PTHR31720">
    <property type="entry name" value="SERPENTINE RECEPTOR, CLASS Z-RELATED"/>
    <property type="match status" value="1"/>
</dbReference>
<feature type="transmembrane region" description="Helical" evidence="1">
    <location>
        <begin position="162"/>
        <end position="186"/>
    </location>
</feature>
<keyword evidence="1" id="KW-0812">Transmembrane</keyword>
<dbReference type="OrthoDB" id="5909382at2759"/>
<keyword evidence="3" id="KW-1185">Reference proteome</keyword>
<evidence type="ECO:0000256" key="1">
    <source>
        <dbReference type="SAM" id="Phobius"/>
    </source>
</evidence>
<sequence>MNNSTKPLTETVMENIGPTVLLSFAFLFFILMMVSLMIFPFYVYVFNINRKRDEKVLFDAKRRHTRLIQAIIFPITNHFCEMVKKSYFLLFFFFLSIYISYLMTENNSLLFIFFYILVVLSYLVLLVITQVFHLMISVLAIQKFFLYFIPSSEGPIAVIQKILNKTIWMVYLAFGVKEIISFLWYMSTGSVSYECDSDDDIAMVLYEICLFADLVMFLSGTPKSTIIIITMTTDIIITPLIIQISYLGCNKRNMDVLIASFGIRKLIRKVLRIGSSSTVEPEQTTQS</sequence>
<keyword evidence="1" id="KW-1133">Transmembrane helix</keyword>
<feature type="transmembrane region" description="Helical" evidence="1">
    <location>
        <begin position="201"/>
        <end position="219"/>
    </location>
</feature>
<accession>E3NVM1</accession>
<dbReference type="Proteomes" id="UP000008281">
    <property type="component" value="Unassembled WGS sequence"/>
</dbReference>
<protein>
    <recommendedName>
        <fullName evidence="4">Serpentine Receptor, class Z</fullName>
    </recommendedName>
</protein>
<evidence type="ECO:0008006" key="4">
    <source>
        <dbReference type="Google" id="ProtNLM"/>
    </source>
</evidence>
<keyword evidence="1" id="KW-0472">Membrane</keyword>